<feature type="region of interest" description="Disordered" evidence="5">
    <location>
        <begin position="198"/>
        <end position="235"/>
    </location>
</feature>
<evidence type="ECO:0000256" key="2">
    <source>
        <dbReference type="ARBA" id="ARBA00022618"/>
    </source>
</evidence>
<dbReference type="Proteomes" id="UP000306196">
    <property type="component" value="Unassembled WGS sequence"/>
</dbReference>
<dbReference type="OrthoDB" id="9806226at2"/>
<dbReference type="InterPro" id="IPR036388">
    <property type="entry name" value="WH-like_DNA-bd_sf"/>
</dbReference>
<evidence type="ECO:0000256" key="4">
    <source>
        <dbReference type="ARBA" id="ARBA00023306"/>
    </source>
</evidence>
<dbReference type="PANTHER" id="PTHR34298:SF2">
    <property type="entry name" value="SEGREGATION AND CONDENSATION PROTEIN B"/>
    <property type="match status" value="1"/>
</dbReference>
<dbReference type="InterPro" id="IPR036390">
    <property type="entry name" value="WH_DNA-bd_sf"/>
</dbReference>
<keyword evidence="1" id="KW-0963">Cytoplasm</keyword>
<comment type="caution">
    <text evidence="6">The sequence shown here is derived from an EMBL/GenBank/DDBJ whole genome shotgun (WGS) entry which is preliminary data.</text>
</comment>
<dbReference type="Gene3D" id="1.10.10.10">
    <property type="entry name" value="Winged helix-like DNA-binding domain superfamily/Winged helix DNA-binding domain"/>
    <property type="match status" value="2"/>
</dbReference>
<evidence type="ECO:0000313" key="7">
    <source>
        <dbReference type="Proteomes" id="UP000306196"/>
    </source>
</evidence>
<sequence>MQLTAIVEALLFATQDPLSVTDIGRAIRETVREAKEHATESSTPLDEEKAALEALTDEQVLAALEELVRHYDEDNRSFTIVQRSTGWRLCAKGEFGEWCRALYPGKKPSRLSGPALETLAIISYRQPITKSAIEAVRGVSVDAMVQQLLDRNLVRIEGRADLPGRPLLYATTDLFLDHFGIRHLDDLPNAAELRRVKLPTPEDVANQSADAPAAPAEQEGTLLLDGMEPSPASEA</sequence>
<dbReference type="InterPro" id="IPR005234">
    <property type="entry name" value="ScpB_csome_segregation"/>
</dbReference>
<dbReference type="GO" id="GO:0051304">
    <property type="term" value="P:chromosome separation"/>
    <property type="evidence" value="ECO:0007669"/>
    <property type="project" value="InterPro"/>
</dbReference>
<accession>A0A5R8KAK4</accession>
<dbReference type="GO" id="GO:0051301">
    <property type="term" value="P:cell division"/>
    <property type="evidence" value="ECO:0007669"/>
    <property type="project" value="UniProtKB-KW"/>
</dbReference>
<protein>
    <submittedName>
        <fullName evidence="6">SMC-Scp complex subunit ScpB</fullName>
    </submittedName>
</protein>
<keyword evidence="4" id="KW-0131">Cell cycle</keyword>
<dbReference type="Pfam" id="PF04079">
    <property type="entry name" value="SMC_ScpB"/>
    <property type="match status" value="1"/>
</dbReference>
<dbReference type="AlphaFoldDB" id="A0A5R8KAK4"/>
<evidence type="ECO:0000256" key="3">
    <source>
        <dbReference type="ARBA" id="ARBA00022829"/>
    </source>
</evidence>
<organism evidence="6 7">
    <name type="scientific">Phragmitibacter flavus</name>
    <dbReference type="NCBI Taxonomy" id="2576071"/>
    <lineage>
        <taxon>Bacteria</taxon>
        <taxon>Pseudomonadati</taxon>
        <taxon>Verrucomicrobiota</taxon>
        <taxon>Verrucomicrobiia</taxon>
        <taxon>Verrucomicrobiales</taxon>
        <taxon>Verrucomicrobiaceae</taxon>
        <taxon>Phragmitibacter</taxon>
    </lineage>
</organism>
<dbReference type="SUPFAM" id="SSF46785">
    <property type="entry name" value="Winged helix' DNA-binding domain"/>
    <property type="match status" value="2"/>
</dbReference>
<proteinExistence type="predicted"/>
<gene>
    <name evidence="6" type="primary">scpB</name>
    <name evidence="6" type="ORF">FEM03_18375</name>
</gene>
<dbReference type="PANTHER" id="PTHR34298">
    <property type="entry name" value="SEGREGATION AND CONDENSATION PROTEIN B"/>
    <property type="match status" value="1"/>
</dbReference>
<dbReference type="PIRSF" id="PIRSF019345">
    <property type="entry name" value="ScpB"/>
    <property type="match status" value="1"/>
</dbReference>
<evidence type="ECO:0000256" key="5">
    <source>
        <dbReference type="SAM" id="MobiDB-lite"/>
    </source>
</evidence>
<evidence type="ECO:0000256" key="1">
    <source>
        <dbReference type="ARBA" id="ARBA00022490"/>
    </source>
</evidence>
<evidence type="ECO:0000313" key="6">
    <source>
        <dbReference type="EMBL" id="TLD69336.1"/>
    </source>
</evidence>
<keyword evidence="2" id="KW-0132">Cell division</keyword>
<name>A0A5R8KAK4_9BACT</name>
<dbReference type="RefSeq" id="WP_138087752.1">
    <property type="nucleotide sequence ID" value="NZ_VAUV01000014.1"/>
</dbReference>
<reference evidence="6 7" key="1">
    <citation type="submission" date="2019-05" db="EMBL/GenBank/DDBJ databases">
        <title>Verrucobacter flavum gen. nov., sp. nov. a new member of the family Verrucomicrobiaceae.</title>
        <authorList>
            <person name="Szuroczki S."/>
            <person name="Abbaszade G."/>
            <person name="Szabo A."/>
            <person name="Felfoldi T."/>
            <person name="Schumann P."/>
            <person name="Boka K."/>
            <person name="Keki Z."/>
            <person name="Toumi M."/>
            <person name="Toth E."/>
        </authorList>
    </citation>
    <scope>NUCLEOTIDE SEQUENCE [LARGE SCALE GENOMIC DNA]</scope>
    <source>
        <strain evidence="6 7">MG-N-17</strain>
    </source>
</reference>
<keyword evidence="3" id="KW-0159">Chromosome partition</keyword>
<keyword evidence="7" id="KW-1185">Reference proteome</keyword>
<dbReference type="EMBL" id="VAUV01000014">
    <property type="protein sequence ID" value="TLD69336.1"/>
    <property type="molecule type" value="Genomic_DNA"/>
</dbReference>
<dbReference type="NCBIfam" id="TIGR00281">
    <property type="entry name" value="SMC-Scp complex subunit ScpB"/>
    <property type="match status" value="1"/>
</dbReference>